<reference evidence="1 2" key="1">
    <citation type="submission" date="2024-06" db="EMBL/GenBank/DDBJ databases">
        <title>Draft genome sequence of Helicobacter trogontum NHP16-4001.</title>
        <authorList>
            <person name="Rimbara E."/>
            <person name="Suzuki M."/>
        </authorList>
    </citation>
    <scope>NUCLEOTIDE SEQUENCE [LARGE SCALE GENOMIC DNA]</scope>
    <source>
        <strain evidence="1 2">NHP16-4001</strain>
    </source>
</reference>
<evidence type="ECO:0000313" key="2">
    <source>
        <dbReference type="Proteomes" id="UP001562457"/>
    </source>
</evidence>
<comment type="caution">
    <text evidence="1">The sequence shown here is derived from an EMBL/GenBank/DDBJ whole genome shotgun (WGS) entry which is preliminary data.</text>
</comment>
<dbReference type="Proteomes" id="UP001562457">
    <property type="component" value="Unassembled WGS sequence"/>
</dbReference>
<protein>
    <submittedName>
        <fullName evidence="1">Uncharacterized protein</fullName>
    </submittedName>
</protein>
<evidence type="ECO:0000313" key="1">
    <source>
        <dbReference type="EMBL" id="GAB0173930.1"/>
    </source>
</evidence>
<gene>
    <name evidence="1" type="ORF">NHP164001_19520</name>
</gene>
<proteinExistence type="predicted"/>
<dbReference type="EMBL" id="BAAFHN010000079">
    <property type="protein sequence ID" value="GAB0173930.1"/>
    <property type="molecule type" value="Genomic_DNA"/>
</dbReference>
<organism evidence="1 2">
    <name type="scientific">Helicobacter trogontum</name>
    <dbReference type="NCBI Taxonomy" id="50960"/>
    <lineage>
        <taxon>Bacteria</taxon>
        <taxon>Pseudomonadati</taxon>
        <taxon>Campylobacterota</taxon>
        <taxon>Epsilonproteobacteria</taxon>
        <taxon>Campylobacterales</taxon>
        <taxon>Helicobacteraceae</taxon>
        <taxon>Helicobacter</taxon>
    </lineage>
</organism>
<keyword evidence="2" id="KW-1185">Reference proteome</keyword>
<name>A0ABQ0D6E4_9HELI</name>
<sequence length="63" mass="7243">MIIAKIQQGSIEYNKLGKNISVIILEVGNINVPFSPYSAIVKRLHRITHIIKYISIMMSKRFI</sequence>
<accession>A0ABQ0D6E4</accession>